<organism evidence="4 5">
    <name type="scientific">Riccia fluitans</name>
    <dbReference type="NCBI Taxonomy" id="41844"/>
    <lineage>
        <taxon>Eukaryota</taxon>
        <taxon>Viridiplantae</taxon>
        <taxon>Streptophyta</taxon>
        <taxon>Embryophyta</taxon>
        <taxon>Marchantiophyta</taxon>
        <taxon>Marchantiopsida</taxon>
        <taxon>Marchantiidae</taxon>
        <taxon>Marchantiales</taxon>
        <taxon>Ricciaceae</taxon>
        <taxon>Riccia</taxon>
    </lineage>
</organism>
<evidence type="ECO:0008006" key="6">
    <source>
        <dbReference type="Google" id="ProtNLM"/>
    </source>
</evidence>
<feature type="domain" description="DUF7168" evidence="3">
    <location>
        <begin position="369"/>
        <end position="511"/>
    </location>
</feature>
<dbReference type="Pfam" id="PF10979">
    <property type="entry name" value="DUF2786"/>
    <property type="match status" value="1"/>
</dbReference>
<comment type="caution">
    <text evidence="4">The sequence shown here is derived from an EMBL/GenBank/DDBJ whole genome shotgun (WGS) entry which is preliminary data.</text>
</comment>
<evidence type="ECO:0000313" key="5">
    <source>
        <dbReference type="Proteomes" id="UP001605036"/>
    </source>
</evidence>
<sequence length="622" mass="69162">MACAQCEEAQATVRCLDEKLDYCYCCSQQLHSKNARKHHQLETVVPTRLCDECETASAKLECLDCGGGKVPLAFCFDCCSKLHSKSARAGHSVQKFGIGKCLTSLLVDLGQLKGEDSWRRHPVGSVKAEPGLKEVIDLTGERDGEDELAVYVRQRLKPVKSEHGGPQKGPILGQKAASTSAAAENTGSGLSGKNSRNKKCPNLRKCKKEEAERQAHEELVRKRTKREVPEDGPRLRRAMPVRNYDDKIEVNTSEEEECSSSETSESDEDFRGTHKVKRGSVTVEAFVVDATDQEDTGPTRTGEPPEEPVSGIRFRIKKMLELGLHPDTPEIEAQQALNNAQRLLTKHNLEQAEVLEGNLTDTTSLVGGMRVVELRAKGRAKLGRMESWVLQLGWVISDNFDTRFYFKSGSSKKPTQIVFYGISQNADCAGYAFAATFNRITIMSAEYIIRSANDYEEAEKENPYEKNRGLKTRIARANYRRGIVAGLKGAVKQSRRAKTPKTDGGNAKTEKTEEFSDGDSWFEDDGEDGDFGPDSPGREDESDKSTKSAWQCMAITALVQHSEKVGEEFLKSKGIKLHKSSKRKKTLAWDQDAYVQGKNDAESIDINQKALEDVKRKKKKKV</sequence>
<feature type="compositionally biased region" description="Basic and acidic residues" evidence="1">
    <location>
        <begin position="536"/>
        <end position="546"/>
    </location>
</feature>
<dbReference type="InterPro" id="IPR024498">
    <property type="entry name" value="DUF2786"/>
</dbReference>
<protein>
    <recommendedName>
        <fullName evidence="6">B box-type domain-containing protein</fullName>
    </recommendedName>
</protein>
<dbReference type="AlphaFoldDB" id="A0ABD1ZG59"/>
<feature type="domain" description="DUF2786" evidence="2">
    <location>
        <begin position="315"/>
        <end position="351"/>
    </location>
</feature>
<feature type="compositionally biased region" description="Acidic residues" evidence="1">
    <location>
        <begin position="252"/>
        <end position="268"/>
    </location>
</feature>
<evidence type="ECO:0000313" key="4">
    <source>
        <dbReference type="EMBL" id="KAL2650358.1"/>
    </source>
</evidence>
<accession>A0ABD1ZG59</accession>
<keyword evidence="5" id="KW-1185">Reference proteome</keyword>
<feature type="compositionally biased region" description="Basic and acidic residues" evidence="1">
    <location>
        <begin position="207"/>
        <end position="234"/>
    </location>
</feature>
<feature type="compositionally biased region" description="Acidic residues" evidence="1">
    <location>
        <begin position="515"/>
        <end position="531"/>
    </location>
</feature>
<dbReference type="CDD" id="cd19757">
    <property type="entry name" value="Bbox1"/>
    <property type="match status" value="2"/>
</dbReference>
<name>A0ABD1ZG59_9MARC</name>
<reference evidence="4 5" key="1">
    <citation type="submission" date="2024-09" db="EMBL/GenBank/DDBJ databases">
        <title>Chromosome-scale assembly of Riccia fluitans.</title>
        <authorList>
            <person name="Paukszto L."/>
            <person name="Sawicki J."/>
            <person name="Karawczyk K."/>
            <person name="Piernik-Szablinska J."/>
            <person name="Szczecinska M."/>
            <person name="Mazdziarz M."/>
        </authorList>
    </citation>
    <scope>NUCLEOTIDE SEQUENCE [LARGE SCALE GENOMIC DNA]</scope>
    <source>
        <strain evidence="4">Rf_01</strain>
        <tissue evidence="4">Aerial parts of the thallus</tissue>
    </source>
</reference>
<dbReference type="Pfam" id="PF23771">
    <property type="entry name" value="DUF7168"/>
    <property type="match status" value="1"/>
</dbReference>
<evidence type="ECO:0000256" key="1">
    <source>
        <dbReference type="SAM" id="MobiDB-lite"/>
    </source>
</evidence>
<gene>
    <name evidence="4" type="ORF">R1flu_018486</name>
</gene>
<dbReference type="EMBL" id="JBHFFA010000001">
    <property type="protein sequence ID" value="KAL2650358.1"/>
    <property type="molecule type" value="Genomic_DNA"/>
</dbReference>
<feature type="compositionally biased region" description="Basic residues" evidence="1">
    <location>
        <begin position="195"/>
        <end position="206"/>
    </location>
</feature>
<evidence type="ECO:0000259" key="2">
    <source>
        <dbReference type="Pfam" id="PF10979"/>
    </source>
</evidence>
<dbReference type="Proteomes" id="UP001605036">
    <property type="component" value="Unassembled WGS sequence"/>
</dbReference>
<proteinExistence type="predicted"/>
<evidence type="ECO:0000259" key="3">
    <source>
        <dbReference type="Pfam" id="PF23771"/>
    </source>
</evidence>
<feature type="region of interest" description="Disordered" evidence="1">
    <location>
        <begin position="159"/>
        <end position="309"/>
    </location>
</feature>
<feature type="compositionally biased region" description="Polar residues" evidence="1">
    <location>
        <begin position="176"/>
        <end position="194"/>
    </location>
</feature>
<feature type="region of interest" description="Disordered" evidence="1">
    <location>
        <begin position="490"/>
        <end position="548"/>
    </location>
</feature>
<dbReference type="InterPro" id="IPR055592">
    <property type="entry name" value="DUF7168"/>
</dbReference>